<dbReference type="Gene3D" id="3.30.420.10">
    <property type="entry name" value="Ribonuclease H-like superfamily/Ribonuclease H"/>
    <property type="match status" value="1"/>
</dbReference>
<protein>
    <recommendedName>
        <fullName evidence="3">Tick transposon</fullName>
    </recommendedName>
</protein>
<comment type="caution">
    <text evidence="1">The sequence shown here is derived from an EMBL/GenBank/DDBJ whole genome shotgun (WGS) entry which is preliminary data.</text>
</comment>
<name>A0A9D4T5V4_RHISA</name>
<dbReference type="EMBL" id="JABSTV010001247">
    <property type="protein sequence ID" value="KAH7972600.1"/>
    <property type="molecule type" value="Genomic_DNA"/>
</dbReference>
<evidence type="ECO:0008006" key="3">
    <source>
        <dbReference type="Google" id="ProtNLM"/>
    </source>
</evidence>
<reference evidence="1" key="1">
    <citation type="journal article" date="2020" name="Cell">
        <title>Large-Scale Comparative Analyses of Tick Genomes Elucidate Their Genetic Diversity and Vector Capacities.</title>
        <authorList>
            <consortium name="Tick Genome and Microbiome Consortium (TIGMIC)"/>
            <person name="Jia N."/>
            <person name="Wang J."/>
            <person name="Shi W."/>
            <person name="Du L."/>
            <person name="Sun Y."/>
            <person name="Zhan W."/>
            <person name="Jiang J.F."/>
            <person name="Wang Q."/>
            <person name="Zhang B."/>
            <person name="Ji P."/>
            <person name="Bell-Sakyi L."/>
            <person name="Cui X.M."/>
            <person name="Yuan T.T."/>
            <person name="Jiang B.G."/>
            <person name="Yang W.F."/>
            <person name="Lam T.T."/>
            <person name="Chang Q.C."/>
            <person name="Ding S.J."/>
            <person name="Wang X.J."/>
            <person name="Zhu J.G."/>
            <person name="Ruan X.D."/>
            <person name="Zhao L."/>
            <person name="Wei J.T."/>
            <person name="Ye R.Z."/>
            <person name="Que T.C."/>
            <person name="Du C.H."/>
            <person name="Zhou Y.H."/>
            <person name="Cheng J.X."/>
            <person name="Dai P.F."/>
            <person name="Guo W.B."/>
            <person name="Han X.H."/>
            <person name="Huang E.J."/>
            <person name="Li L.F."/>
            <person name="Wei W."/>
            <person name="Gao Y.C."/>
            <person name="Liu J.Z."/>
            <person name="Shao H.Z."/>
            <person name="Wang X."/>
            <person name="Wang C.C."/>
            <person name="Yang T.C."/>
            <person name="Huo Q.B."/>
            <person name="Li W."/>
            <person name="Chen H.Y."/>
            <person name="Chen S.E."/>
            <person name="Zhou L.G."/>
            <person name="Ni X.B."/>
            <person name="Tian J.H."/>
            <person name="Sheng Y."/>
            <person name="Liu T."/>
            <person name="Pan Y.S."/>
            <person name="Xia L.Y."/>
            <person name="Li J."/>
            <person name="Zhao F."/>
            <person name="Cao W.C."/>
        </authorList>
    </citation>
    <scope>NUCLEOTIDE SEQUENCE</scope>
    <source>
        <strain evidence="1">Rsan-2018</strain>
    </source>
</reference>
<dbReference type="Proteomes" id="UP000821837">
    <property type="component" value="Chromosome 11"/>
</dbReference>
<proteinExistence type="predicted"/>
<reference evidence="1" key="2">
    <citation type="submission" date="2021-09" db="EMBL/GenBank/DDBJ databases">
        <authorList>
            <person name="Jia N."/>
            <person name="Wang J."/>
            <person name="Shi W."/>
            <person name="Du L."/>
            <person name="Sun Y."/>
            <person name="Zhan W."/>
            <person name="Jiang J."/>
            <person name="Wang Q."/>
            <person name="Zhang B."/>
            <person name="Ji P."/>
            <person name="Sakyi L.B."/>
            <person name="Cui X."/>
            <person name="Yuan T."/>
            <person name="Jiang B."/>
            <person name="Yang W."/>
            <person name="Lam T.T.-Y."/>
            <person name="Chang Q."/>
            <person name="Ding S."/>
            <person name="Wang X."/>
            <person name="Zhu J."/>
            <person name="Ruan X."/>
            <person name="Zhao L."/>
            <person name="Wei J."/>
            <person name="Que T."/>
            <person name="Du C."/>
            <person name="Cheng J."/>
            <person name="Dai P."/>
            <person name="Han X."/>
            <person name="Huang E."/>
            <person name="Gao Y."/>
            <person name="Liu J."/>
            <person name="Shao H."/>
            <person name="Ye R."/>
            <person name="Li L."/>
            <person name="Wei W."/>
            <person name="Wang X."/>
            <person name="Wang C."/>
            <person name="Huo Q."/>
            <person name="Li W."/>
            <person name="Guo W."/>
            <person name="Chen H."/>
            <person name="Chen S."/>
            <person name="Zhou L."/>
            <person name="Zhou L."/>
            <person name="Ni X."/>
            <person name="Tian J."/>
            <person name="Zhou Y."/>
            <person name="Sheng Y."/>
            <person name="Liu T."/>
            <person name="Pan Y."/>
            <person name="Xia L."/>
            <person name="Li J."/>
            <person name="Zhao F."/>
            <person name="Cao W."/>
        </authorList>
    </citation>
    <scope>NUCLEOTIDE SEQUENCE</scope>
    <source>
        <strain evidence="1">Rsan-2018</strain>
        <tissue evidence="1">Larvae</tissue>
    </source>
</reference>
<accession>A0A9D4T5V4</accession>
<sequence>MRIAYKAALGQPTGTEKGSLTLTARCGTHGFSLAAVGSVRSPDFFTCVSAKTSSANTAKAQAVALAIKTDEVRRRRSYILTDSQIACRYFTDGHVPACVARLIGATVDQEHYIIWCPGHIQKRVTIERTVQLELLLTERLSLAQIPTCYPKPPTRLAISYNTSVDNEGATPRHILGSL</sequence>
<organism evidence="1 2">
    <name type="scientific">Rhipicephalus sanguineus</name>
    <name type="common">Brown dog tick</name>
    <name type="synonym">Ixodes sanguineus</name>
    <dbReference type="NCBI Taxonomy" id="34632"/>
    <lineage>
        <taxon>Eukaryota</taxon>
        <taxon>Metazoa</taxon>
        <taxon>Ecdysozoa</taxon>
        <taxon>Arthropoda</taxon>
        <taxon>Chelicerata</taxon>
        <taxon>Arachnida</taxon>
        <taxon>Acari</taxon>
        <taxon>Parasitiformes</taxon>
        <taxon>Ixodida</taxon>
        <taxon>Ixodoidea</taxon>
        <taxon>Ixodidae</taxon>
        <taxon>Rhipicephalinae</taxon>
        <taxon>Rhipicephalus</taxon>
        <taxon>Rhipicephalus</taxon>
    </lineage>
</organism>
<dbReference type="InterPro" id="IPR036397">
    <property type="entry name" value="RNaseH_sf"/>
</dbReference>
<dbReference type="GO" id="GO:0003676">
    <property type="term" value="F:nucleic acid binding"/>
    <property type="evidence" value="ECO:0007669"/>
    <property type="project" value="InterPro"/>
</dbReference>
<keyword evidence="2" id="KW-1185">Reference proteome</keyword>
<dbReference type="AlphaFoldDB" id="A0A9D4T5V4"/>
<gene>
    <name evidence="1" type="ORF">HPB52_013828</name>
</gene>
<evidence type="ECO:0000313" key="2">
    <source>
        <dbReference type="Proteomes" id="UP000821837"/>
    </source>
</evidence>
<evidence type="ECO:0000313" key="1">
    <source>
        <dbReference type="EMBL" id="KAH7972600.1"/>
    </source>
</evidence>